<evidence type="ECO:0000256" key="3">
    <source>
        <dbReference type="ARBA" id="ARBA00023004"/>
    </source>
</evidence>
<dbReference type="GO" id="GO:0016491">
    <property type="term" value="F:oxidoreductase activity"/>
    <property type="evidence" value="ECO:0007669"/>
    <property type="project" value="InterPro"/>
</dbReference>
<gene>
    <name evidence="6" type="ORF">BN1047_04259</name>
</gene>
<dbReference type="GO" id="GO:0043546">
    <property type="term" value="F:molybdopterin cofactor binding"/>
    <property type="evidence" value="ECO:0007669"/>
    <property type="project" value="InterPro"/>
</dbReference>
<comment type="similarity">
    <text evidence="1">Belongs to the prokaryotic molybdopterin-containing oxidoreductase family.</text>
</comment>
<dbReference type="SUPFAM" id="SSF50692">
    <property type="entry name" value="ADC-like"/>
    <property type="match status" value="1"/>
</dbReference>
<reference evidence="6" key="1">
    <citation type="submission" date="2014-05" db="EMBL/GenBank/DDBJ databases">
        <authorList>
            <person name="Urmite Genomes"/>
        </authorList>
    </citation>
    <scope>NUCLEOTIDE SEQUENCE</scope>
    <source>
        <strain evidence="6">DSM 44074</strain>
    </source>
</reference>
<protein>
    <submittedName>
        <fullName evidence="6">Molybdopterin oxidoreductase</fullName>
    </submittedName>
</protein>
<evidence type="ECO:0000313" key="7">
    <source>
        <dbReference type="Proteomes" id="UP000028864"/>
    </source>
</evidence>
<dbReference type="GO" id="GO:0051536">
    <property type="term" value="F:iron-sulfur cluster binding"/>
    <property type="evidence" value="ECO:0007669"/>
    <property type="project" value="UniProtKB-KW"/>
</dbReference>
<dbReference type="GO" id="GO:0046872">
    <property type="term" value="F:metal ion binding"/>
    <property type="evidence" value="ECO:0007669"/>
    <property type="project" value="UniProtKB-KW"/>
</dbReference>
<dbReference type="PANTHER" id="PTHR43742:SF2">
    <property type="entry name" value="ASSIMILATORY NITRATE REDUCTASE CATALYTIC SUBUNIT"/>
    <property type="match status" value="1"/>
</dbReference>
<dbReference type="Gene3D" id="3.40.228.10">
    <property type="entry name" value="Dimethylsulfoxide Reductase, domain 2"/>
    <property type="match status" value="1"/>
</dbReference>
<dbReference type="InterPro" id="IPR006963">
    <property type="entry name" value="Mopterin_OxRdtase_4Fe-4S_dom"/>
</dbReference>
<keyword evidence="2" id="KW-0479">Metal-binding</keyword>
<dbReference type="EMBL" id="LK021340">
    <property type="protein sequence ID" value="CDQ46352.1"/>
    <property type="molecule type" value="Genomic_DNA"/>
</dbReference>
<dbReference type="SMART" id="SM00926">
    <property type="entry name" value="Molybdop_Fe4S4"/>
    <property type="match status" value="1"/>
</dbReference>
<dbReference type="Gene3D" id="3.40.50.740">
    <property type="match status" value="1"/>
</dbReference>
<organism evidence="6 7">
    <name type="scientific">Mycolicibacterium neoaurum</name>
    <name type="common">Mycobacterium neoaurum</name>
    <dbReference type="NCBI Taxonomy" id="1795"/>
    <lineage>
        <taxon>Bacteria</taxon>
        <taxon>Bacillati</taxon>
        <taxon>Actinomycetota</taxon>
        <taxon>Actinomycetes</taxon>
        <taxon>Mycobacteriales</taxon>
        <taxon>Mycobacteriaceae</taxon>
        <taxon>Mycolicibacterium</taxon>
    </lineage>
</organism>
<dbReference type="Proteomes" id="UP000028864">
    <property type="component" value="Unassembled WGS sequence"/>
</dbReference>
<evidence type="ECO:0000256" key="2">
    <source>
        <dbReference type="ARBA" id="ARBA00022723"/>
    </source>
</evidence>
<name>A0AAV2WR85_MYCNE</name>
<keyword evidence="4" id="KW-0411">Iron-sulfur</keyword>
<accession>A0AAV2WR85</accession>
<evidence type="ECO:0000259" key="5">
    <source>
        <dbReference type="PROSITE" id="PS51669"/>
    </source>
</evidence>
<dbReference type="Pfam" id="PF00384">
    <property type="entry name" value="Molybdopterin"/>
    <property type="match status" value="1"/>
</dbReference>
<sequence>MTTSSDVTQKKTFCGICEASCGLVATVAGGRLIELRPDPDHPSSRGFACSKGVQFGKVVDDPDRVTVPLRRSPTGEFEAASWDEAFEDIGTRLRTIRDRHGTESIGVAWGNPIAWNYSATVVMNGLAAALKTKHHYASASIDVNNYWAAADMMYGNSTVNPLPDFAASDFALIVGANPVVSHGSLVTTGRIREVLRDIPRRGGRVVVVDPRRTETARLFEHVAIKPGADAWLLLAMLRVIFDENRHDAVALARQTTGIESLRRLAGKIDLARAAAETGIDVETITELARALAGAPAASVYGRCGASLGQYSTLVKYLLDALAIVTGNFDRRGGMVLGDPMVDFETLGARFGIAGRGRWTTRVDGVPEVMGTAPLACLPREITTPGRGQLRALIAMSSNMVTSAPESSTTADALAQLDLMVSLDPYVTETSRLAHWILPPTLWLEREQLPVFTQAQSTVPNAQWVKPILPPRGQSRDDWWILDQIARRIGIVPSVAPAARVLGRLGFRPSPSTITDWVLRTGRHGDLFGLRRSGLNKAILLAHQGAVKLADACPVGVLERKLHTRDRRIHLDIPELAAEVDRMVADDGEVPGFPLRLFSIRELRSHNSWLHNVPELMVGRRRCHAVIHPEDASTAGVHDHDDIVVTSPWGQVRVPVRVSDDVAVGAVGMTHGWGHDGLWKTAKAAGGSSYNLLTPNGADYIDRPSGNAFFNGIPVSVAAVESVT</sequence>
<evidence type="ECO:0000256" key="1">
    <source>
        <dbReference type="ARBA" id="ARBA00010312"/>
    </source>
</evidence>
<dbReference type="PANTHER" id="PTHR43742">
    <property type="entry name" value="TRIMETHYLAMINE-N-OXIDE REDUCTASE"/>
    <property type="match status" value="1"/>
</dbReference>
<reference evidence="6" key="2">
    <citation type="submission" date="2015-09" db="EMBL/GenBank/DDBJ databases">
        <title>Draft genome sequence of Mycobacterium neoaurum DSM 44074.</title>
        <authorList>
            <person name="Croce O."/>
            <person name="Robert C."/>
            <person name="Raoult D."/>
            <person name="Drancourt M."/>
        </authorList>
    </citation>
    <scope>NUCLEOTIDE SEQUENCE</scope>
    <source>
        <strain evidence="6">DSM 44074</strain>
    </source>
</reference>
<dbReference type="SUPFAM" id="SSF53706">
    <property type="entry name" value="Formate dehydrogenase/DMSO reductase, domains 1-3"/>
    <property type="match status" value="1"/>
</dbReference>
<feature type="domain" description="4Fe-4S Mo/W bis-MGD-type" evidence="5">
    <location>
        <begin position="7"/>
        <end position="63"/>
    </location>
</feature>
<dbReference type="Gene3D" id="2.20.25.90">
    <property type="entry name" value="ADC-like domains"/>
    <property type="match status" value="1"/>
</dbReference>
<dbReference type="Pfam" id="PF01568">
    <property type="entry name" value="Molydop_binding"/>
    <property type="match status" value="1"/>
</dbReference>
<dbReference type="InterPro" id="IPR006657">
    <property type="entry name" value="MoPterin_dinucl-bd_dom"/>
</dbReference>
<dbReference type="PROSITE" id="PS51669">
    <property type="entry name" value="4FE4S_MOW_BIS_MGD"/>
    <property type="match status" value="1"/>
</dbReference>
<dbReference type="RefSeq" id="WP_030134658.1">
    <property type="nucleotide sequence ID" value="NZ_LK021340.1"/>
</dbReference>
<dbReference type="InterPro" id="IPR050612">
    <property type="entry name" value="Prok_Mopterin_Oxidored"/>
</dbReference>
<evidence type="ECO:0000256" key="4">
    <source>
        <dbReference type="ARBA" id="ARBA00023014"/>
    </source>
</evidence>
<dbReference type="AlphaFoldDB" id="A0AAV2WR85"/>
<dbReference type="InterPro" id="IPR006656">
    <property type="entry name" value="Mopterin_OxRdtase"/>
</dbReference>
<proteinExistence type="inferred from homology"/>
<evidence type="ECO:0000313" key="6">
    <source>
        <dbReference type="EMBL" id="CDQ46352.1"/>
    </source>
</evidence>
<keyword evidence="3" id="KW-0408">Iron</keyword>
<dbReference type="InterPro" id="IPR009010">
    <property type="entry name" value="Asp_de-COase-like_dom_sf"/>
</dbReference>
<dbReference type="Gene3D" id="2.40.40.20">
    <property type="match status" value="1"/>
</dbReference>
<dbReference type="Pfam" id="PF04879">
    <property type="entry name" value="Molybdop_Fe4S4"/>
    <property type="match status" value="1"/>
</dbReference>